<accession>A0A1I6TC66</accession>
<keyword evidence="1" id="KW-0812">Transmembrane</keyword>
<dbReference type="STRING" id="871741.SAMN05192570_3116"/>
<feature type="transmembrane region" description="Helical" evidence="1">
    <location>
        <begin position="41"/>
        <end position="62"/>
    </location>
</feature>
<organism evidence="2 3">
    <name type="scientific">Brevundimonas viscosa</name>
    <dbReference type="NCBI Taxonomy" id="871741"/>
    <lineage>
        <taxon>Bacteria</taxon>
        <taxon>Pseudomonadati</taxon>
        <taxon>Pseudomonadota</taxon>
        <taxon>Alphaproteobacteria</taxon>
        <taxon>Caulobacterales</taxon>
        <taxon>Caulobacteraceae</taxon>
        <taxon>Brevundimonas</taxon>
    </lineage>
</organism>
<feature type="transmembrane region" description="Helical" evidence="1">
    <location>
        <begin position="6"/>
        <end position="29"/>
    </location>
</feature>
<keyword evidence="1" id="KW-1133">Transmembrane helix</keyword>
<reference evidence="3" key="1">
    <citation type="submission" date="2016-10" db="EMBL/GenBank/DDBJ databases">
        <authorList>
            <person name="Varghese N."/>
            <person name="Submissions S."/>
        </authorList>
    </citation>
    <scope>NUCLEOTIDE SEQUENCE [LARGE SCALE GENOMIC DNA]</scope>
    <source>
        <strain evidence="3">CGMCC 1.10683</strain>
    </source>
</reference>
<evidence type="ECO:0008006" key="4">
    <source>
        <dbReference type="Google" id="ProtNLM"/>
    </source>
</evidence>
<dbReference type="Proteomes" id="UP000198788">
    <property type="component" value="Unassembled WGS sequence"/>
</dbReference>
<proteinExistence type="predicted"/>
<feature type="transmembrane region" description="Helical" evidence="1">
    <location>
        <begin position="110"/>
        <end position="129"/>
    </location>
</feature>
<dbReference type="AlphaFoldDB" id="A0A1I6TC66"/>
<evidence type="ECO:0000313" key="3">
    <source>
        <dbReference type="Proteomes" id="UP000198788"/>
    </source>
</evidence>
<keyword evidence="1" id="KW-0472">Membrane</keyword>
<dbReference type="EMBL" id="FOZV01000009">
    <property type="protein sequence ID" value="SFS86799.1"/>
    <property type="molecule type" value="Genomic_DNA"/>
</dbReference>
<keyword evidence="3" id="KW-1185">Reference proteome</keyword>
<evidence type="ECO:0000313" key="2">
    <source>
        <dbReference type="EMBL" id="SFS86799.1"/>
    </source>
</evidence>
<dbReference type="RefSeq" id="WP_092312980.1">
    <property type="nucleotide sequence ID" value="NZ_FOZV01000009.1"/>
</dbReference>
<feature type="transmembrane region" description="Helical" evidence="1">
    <location>
        <begin position="135"/>
        <end position="153"/>
    </location>
</feature>
<gene>
    <name evidence="2" type="ORF">SAMN05192570_3116</name>
</gene>
<evidence type="ECO:0000256" key="1">
    <source>
        <dbReference type="SAM" id="Phobius"/>
    </source>
</evidence>
<feature type="transmembrane region" description="Helical" evidence="1">
    <location>
        <begin position="68"/>
        <end position="89"/>
    </location>
</feature>
<name>A0A1I6TC66_9CAUL</name>
<sequence length="173" mass="18244">MTFADYAGLVVAATPWCAYAVLVLLVVLGVRRLKSRARRPLLAFLAPSAFFVWGLFNLASYAEAHSAFVGGAALLGCLGLGWASARAFSSERIEPLDDGRFLFHGTPEPLATYMAVFATRFGLEVWAGFVPSADAVAGGMAIGISALVAGRTAQRAFWMLGARRRLAAAAASS</sequence>
<protein>
    <recommendedName>
        <fullName evidence="4">DUF1453 domain-containing protein</fullName>
    </recommendedName>
</protein>